<accession>A0A9D4RDR5</accession>
<keyword evidence="1" id="KW-0175">Coiled coil</keyword>
<reference evidence="2" key="1">
    <citation type="journal article" date="2019" name="bioRxiv">
        <title>The Genome of the Zebra Mussel, Dreissena polymorpha: A Resource for Invasive Species Research.</title>
        <authorList>
            <person name="McCartney M.A."/>
            <person name="Auch B."/>
            <person name="Kono T."/>
            <person name="Mallez S."/>
            <person name="Zhang Y."/>
            <person name="Obille A."/>
            <person name="Becker A."/>
            <person name="Abrahante J.E."/>
            <person name="Garbe J."/>
            <person name="Badalamenti J.P."/>
            <person name="Herman A."/>
            <person name="Mangelson H."/>
            <person name="Liachko I."/>
            <person name="Sullivan S."/>
            <person name="Sone E.D."/>
            <person name="Koren S."/>
            <person name="Silverstein K.A.T."/>
            <person name="Beckman K.B."/>
            <person name="Gohl D.M."/>
        </authorList>
    </citation>
    <scope>NUCLEOTIDE SEQUENCE</scope>
    <source>
        <strain evidence="2">Duluth1</strain>
        <tissue evidence="2">Whole animal</tissue>
    </source>
</reference>
<organism evidence="2 3">
    <name type="scientific">Dreissena polymorpha</name>
    <name type="common">Zebra mussel</name>
    <name type="synonym">Mytilus polymorpha</name>
    <dbReference type="NCBI Taxonomy" id="45954"/>
    <lineage>
        <taxon>Eukaryota</taxon>
        <taxon>Metazoa</taxon>
        <taxon>Spiralia</taxon>
        <taxon>Lophotrochozoa</taxon>
        <taxon>Mollusca</taxon>
        <taxon>Bivalvia</taxon>
        <taxon>Autobranchia</taxon>
        <taxon>Heteroconchia</taxon>
        <taxon>Euheterodonta</taxon>
        <taxon>Imparidentia</taxon>
        <taxon>Neoheterodontei</taxon>
        <taxon>Myida</taxon>
        <taxon>Dreissenoidea</taxon>
        <taxon>Dreissenidae</taxon>
        <taxon>Dreissena</taxon>
    </lineage>
</organism>
<dbReference type="EMBL" id="JAIWYP010000002">
    <property type="protein sequence ID" value="KAH3864539.1"/>
    <property type="molecule type" value="Genomic_DNA"/>
</dbReference>
<evidence type="ECO:0000256" key="1">
    <source>
        <dbReference type="SAM" id="Coils"/>
    </source>
</evidence>
<reference evidence="2" key="2">
    <citation type="submission" date="2020-11" db="EMBL/GenBank/DDBJ databases">
        <authorList>
            <person name="McCartney M.A."/>
            <person name="Auch B."/>
            <person name="Kono T."/>
            <person name="Mallez S."/>
            <person name="Becker A."/>
            <person name="Gohl D.M."/>
            <person name="Silverstein K.A.T."/>
            <person name="Koren S."/>
            <person name="Bechman K.B."/>
            <person name="Herman A."/>
            <person name="Abrahante J.E."/>
            <person name="Garbe J."/>
        </authorList>
    </citation>
    <scope>NUCLEOTIDE SEQUENCE</scope>
    <source>
        <strain evidence="2">Duluth1</strain>
        <tissue evidence="2">Whole animal</tissue>
    </source>
</reference>
<feature type="coiled-coil region" evidence="1">
    <location>
        <begin position="119"/>
        <end position="153"/>
    </location>
</feature>
<name>A0A9D4RDR5_DREPO</name>
<comment type="caution">
    <text evidence="2">The sequence shown here is derived from an EMBL/GenBank/DDBJ whole genome shotgun (WGS) entry which is preliminary data.</text>
</comment>
<sequence length="172" mass="19061">MDMGSGYTPPLSPVAPRKERVNFDTPTRLCNILGVGRQLAEAIVVIRENTGNLFPDSLGKIIGRRLTFGDMTDLDFITNPALFREALGYGDGAEHVGEGGMGRSFANRPMDPHERWIDMSVLEKESVSQDRERAQLEAQISALEADVAQWDDLLPQFAGPLFPGRLNFKFPL</sequence>
<evidence type="ECO:0000313" key="2">
    <source>
        <dbReference type="EMBL" id="KAH3864539.1"/>
    </source>
</evidence>
<keyword evidence="3" id="KW-1185">Reference proteome</keyword>
<dbReference type="AlphaFoldDB" id="A0A9D4RDR5"/>
<proteinExistence type="predicted"/>
<dbReference type="Proteomes" id="UP000828390">
    <property type="component" value="Unassembled WGS sequence"/>
</dbReference>
<evidence type="ECO:0000313" key="3">
    <source>
        <dbReference type="Proteomes" id="UP000828390"/>
    </source>
</evidence>
<gene>
    <name evidence="2" type="ORF">DPMN_027559</name>
</gene>
<protein>
    <submittedName>
        <fullName evidence="2">Uncharacterized protein</fullName>
    </submittedName>
</protein>